<name>A0ABU8FAX1_9BACI</name>
<gene>
    <name evidence="1" type="ORF">WAZ07_00570</name>
</gene>
<reference evidence="1 2" key="1">
    <citation type="submission" date="2024-01" db="EMBL/GenBank/DDBJ databases">
        <title>Seven novel Bacillus-like species.</title>
        <authorList>
            <person name="Liu G."/>
        </authorList>
    </citation>
    <scope>NUCLEOTIDE SEQUENCE [LARGE SCALE GENOMIC DNA]</scope>
    <source>
        <strain evidence="1 2">FJAT-51639</strain>
    </source>
</reference>
<protein>
    <submittedName>
        <fullName evidence="1">Uncharacterized protein</fullName>
    </submittedName>
</protein>
<proteinExistence type="predicted"/>
<sequence>MLKELGIGLITSTFLLSTNGIADASTNSLYAKGETVTNNAQIKTLAVKSLDIGESKFYNGIAAEPIYGWPDVIEIYVRDGEIEIEGVGKGKARVMITKKSGQKVYYNFEVN</sequence>
<organism evidence="1 2">
    <name type="scientific">Bacillus bruguierae</name>
    <dbReference type="NCBI Taxonomy" id="3127667"/>
    <lineage>
        <taxon>Bacteria</taxon>
        <taxon>Bacillati</taxon>
        <taxon>Bacillota</taxon>
        <taxon>Bacilli</taxon>
        <taxon>Bacillales</taxon>
        <taxon>Bacillaceae</taxon>
        <taxon>Bacillus</taxon>
    </lineage>
</organism>
<dbReference type="RefSeq" id="WP_336470909.1">
    <property type="nucleotide sequence ID" value="NZ_JBAWSX010000001.1"/>
</dbReference>
<keyword evidence="2" id="KW-1185">Reference proteome</keyword>
<evidence type="ECO:0000313" key="1">
    <source>
        <dbReference type="EMBL" id="MEI4799830.1"/>
    </source>
</evidence>
<comment type="caution">
    <text evidence="1">The sequence shown here is derived from an EMBL/GenBank/DDBJ whole genome shotgun (WGS) entry which is preliminary data.</text>
</comment>
<dbReference type="EMBL" id="JBAWSX010000001">
    <property type="protein sequence ID" value="MEI4799830.1"/>
    <property type="molecule type" value="Genomic_DNA"/>
</dbReference>
<accession>A0ABU8FAX1</accession>
<evidence type="ECO:0000313" key="2">
    <source>
        <dbReference type="Proteomes" id="UP001372526"/>
    </source>
</evidence>
<dbReference type="Proteomes" id="UP001372526">
    <property type="component" value="Unassembled WGS sequence"/>
</dbReference>